<gene>
    <name evidence="1" type="ORF">V1477_021063</name>
</gene>
<sequence length="78" mass="8944">MEMLNPFTFESFYKSKLHFLLPPFQALENSVTLVFPNCVVKHKCFTFVLLFLGILNQIMNTSVITADGFLQNPENDKA</sequence>
<dbReference type="AlphaFoldDB" id="A0ABD2AHP8"/>
<dbReference type="EMBL" id="JAYRBN010000117">
    <property type="protein sequence ID" value="KAL2719916.1"/>
    <property type="molecule type" value="Genomic_DNA"/>
</dbReference>
<keyword evidence="2" id="KW-1185">Reference proteome</keyword>
<proteinExistence type="predicted"/>
<evidence type="ECO:0000313" key="1">
    <source>
        <dbReference type="EMBL" id="KAL2719916.1"/>
    </source>
</evidence>
<organism evidence="1 2">
    <name type="scientific">Vespula maculifrons</name>
    <name type="common">Eastern yellow jacket</name>
    <name type="synonym">Wasp</name>
    <dbReference type="NCBI Taxonomy" id="7453"/>
    <lineage>
        <taxon>Eukaryota</taxon>
        <taxon>Metazoa</taxon>
        <taxon>Ecdysozoa</taxon>
        <taxon>Arthropoda</taxon>
        <taxon>Hexapoda</taxon>
        <taxon>Insecta</taxon>
        <taxon>Pterygota</taxon>
        <taxon>Neoptera</taxon>
        <taxon>Endopterygota</taxon>
        <taxon>Hymenoptera</taxon>
        <taxon>Apocrita</taxon>
        <taxon>Aculeata</taxon>
        <taxon>Vespoidea</taxon>
        <taxon>Vespidae</taxon>
        <taxon>Vespinae</taxon>
        <taxon>Vespula</taxon>
    </lineage>
</organism>
<evidence type="ECO:0000313" key="2">
    <source>
        <dbReference type="Proteomes" id="UP001607303"/>
    </source>
</evidence>
<accession>A0ABD2AHP8</accession>
<comment type="caution">
    <text evidence="1">The sequence shown here is derived from an EMBL/GenBank/DDBJ whole genome shotgun (WGS) entry which is preliminary data.</text>
</comment>
<dbReference type="Proteomes" id="UP001607303">
    <property type="component" value="Unassembled WGS sequence"/>
</dbReference>
<protein>
    <submittedName>
        <fullName evidence="1">Uncharacterized protein</fullName>
    </submittedName>
</protein>
<name>A0ABD2AHP8_VESMC</name>
<reference evidence="1 2" key="1">
    <citation type="journal article" date="2024" name="Ann. Entomol. Soc. Am.">
        <title>Genomic analyses of the southern and eastern yellowjacket wasps (Hymenoptera: Vespidae) reveal evolutionary signatures of social life.</title>
        <authorList>
            <person name="Catto M.A."/>
            <person name="Caine P.B."/>
            <person name="Orr S.E."/>
            <person name="Hunt B.G."/>
            <person name="Goodisman M.A.D."/>
        </authorList>
    </citation>
    <scope>NUCLEOTIDE SEQUENCE [LARGE SCALE GENOMIC DNA]</scope>
    <source>
        <strain evidence="1">232</strain>
        <tissue evidence="1">Head and thorax</tissue>
    </source>
</reference>